<gene>
    <name evidence="7" type="ORF">KTA_06770</name>
</gene>
<dbReference type="SMART" id="SM00829">
    <property type="entry name" value="PKS_ER"/>
    <property type="match status" value="1"/>
</dbReference>
<dbReference type="InterPro" id="IPR036291">
    <property type="entry name" value="NAD(P)-bd_dom_sf"/>
</dbReference>
<protein>
    <submittedName>
        <fullName evidence="7">Sorbitol dehydrogenase</fullName>
    </submittedName>
</protein>
<dbReference type="GO" id="GO:0016491">
    <property type="term" value="F:oxidoreductase activity"/>
    <property type="evidence" value="ECO:0007669"/>
    <property type="project" value="UniProtKB-KW"/>
</dbReference>
<dbReference type="PROSITE" id="PS00059">
    <property type="entry name" value="ADH_ZINC"/>
    <property type="match status" value="1"/>
</dbReference>
<dbReference type="InterPro" id="IPR011032">
    <property type="entry name" value="GroES-like_sf"/>
</dbReference>
<dbReference type="InterPro" id="IPR050129">
    <property type="entry name" value="Zn_alcohol_dh"/>
</dbReference>
<keyword evidence="3" id="KW-0560">Oxidoreductase</keyword>
<dbReference type="GO" id="GO:0008270">
    <property type="term" value="F:zinc ion binding"/>
    <property type="evidence" value="ECO:0007669"/>
    <property type="project" value="InterPro"/>
</dbReference>
<dbReference type="AlphaFoldDB" id="A0A455SYA2"/>
<dbReference type="Pfam" id="PF00107">
    <property type="entry name" value="ADH_zinc_N"/>
    <property type="match status" value="1"/>
</dbReference>
<dbReference type="Pfam" id="PF08240">
    <property type="entry name" value="ADH_N"/>
    <property type="match status" value="1"/>
</dbReference>
<comment type="similarity">
    <text evidence="4">Belongs to the zinc-containing alcohol dehydrogenase family.</text>
</comment>
<dbReference type="SUPFAM" id="SSF50129">
    <property type="entry name" value="GroES-like"/>
    <property type="match status" value="1"/>
</dbReference>
<dbReference type="Gene3D" id="3.90.180.10">
    <property type="entry name" value="Medium-chain alcohol dehydrogenases, catalytic domain"/>
    <property type="match status" value="1"/>
</dbReference>
<accession>A0A455SYA2</accession>
<dbReference type="InterPro" id="IPR013154">
    <property type="entry name" value="ADH-like_N"/>
</dbReference>
<sequence length="372" mass="40212">MRAVEYHSNQDVRVVELPQPTIGPGELLVRLVACGICASDVMEWYMRPRAPLYPGHEPVGIVEAVGEGVEPFKVGDRVFVHHHVPCMVCHYCQRGAFSQCPTFRATRLDPGGLAEYIRVPAPNVERDVLPLPASLSFEAATLIEPLACCIRGIERAMMRPGDRVLILGAGSNGILLAQLARLRGAVRVMIVDPIAYRRERALAAGADLAFDPEEGALLPRVLAANEGRKPDVVIVTPSKVQAMRQGLELVGPGGTVLLFAPPPPEEQLPVTPNELFFREITLRTSYSAGPYETRQALDLLAQGRIRAESVITHRFPLHEASQAFRLVAQPGEALKVVIMAATPPVAEVNSEVGAERTDGGRAGAGSGNRRLS</sequence>
<feature type="domain" description="Enoyl reductase (ER)" evidence="6">
    <location>
        <begin position="7"/>
        <end position="338"/>
    </location>
</feature>
<keyword evidence="1 4" id="KW-0479">Metal-binding</keyword>
<keyword evidence="2 4" id="KW-0862">Zinc</keyword>
<dbReference type="Gene3D" id="3.40.50.720">
    <property type="entry name" value="NAD(P)-binding Rossmann-like Domain"/>
    <property type="match status" value="1"/>
</dbReference>
<dbReference type="PANTHER" id="PTHR43401:SF2">
    <property type="entry name" value="L-THREONINE 3-DEHYDROGENASE"/>
    <property type="match status" value="1"/>
</dbReference>
<reference evidence="7" key="1">
    <citation type="submission" date="2018-12" db="EMBL/GenBank/DDBJ databases">
        <title>Novel natural products biosynthetic potential of the class Ktedonobacteria.</title>
        <authorList>
            <person name="Zheng Y."/>
            <person name="Saitou A."/>
            <person name="Wang C.M."/>
            <person name="Toyoda A."/>
            <person name="Minakuchi Y."/>
            <person name="Sekiguchi Y."/>
            <person name="Ueda K."/>
            <person name="Takano H."/>
            <person name="Sakai Y."/>
            <person name="Yokota A."/>
            <person name="Yabe S."/>
        </authorList>
    </citation>
    <scope>NUCLEOTIDE SEQUENCE</scope>
    <source>
        <strain evidence="7">A3-2</strain>
    </source>
</reference>
<proteinExistence type="inferred from homology"/>
<evidence type="ECO:0000259" key="6">
    <source>
        <dbReference type="SMART" id="SM00829"/>
    </source>
</evidence>
<evidence type="ECO:0000256" key="4">
    <source>
        <dbReference type="RuleBase" id="RU361277"/>
    </source>
</evidence>
<name>A0A455SYA2_9CHLR</name>
<feature type="region of interest" description="Disordered" evidence="5">
    <location>
        <begin position="349"/>
        <end position="372"/>
    </location>
</feature>
<comment type="cofactor">
    <cofactor evidence="4">
        <name>Zn(2+)</name>
        <dbReference type="ChEBI" id="CHEBI:29105"/>
    </cofactor>
</comment>
<organism evidence="7">
    <name type="scientific">Thermogemmatispora argillosa</name>
    <dbReference type="NCBI Taxonomy" id="2045280"/>
    <lineage>
        <taxon>Bacteria</taxon>
        <taxon>Bacillati</taxon>
        <taxon>Chloroflexota</taxon>
        <taxon>Ktedonobacteria</taxon>
        <taxon>Thermogemmatisporales</taxon>
        <taxon>Thermogemmatisporaceae</taxon>
        <taxon>Thermogemmatispora</taxon>
    </lineage>
</organism>
<evidence type="ECO:0000256" key="1">
    <source>
        <dbReference type="ARBA" id="ARBA00022723"/>
    </source>
</evidence>
<dbReference type="InterPro" id="IPR013149">
    <property type="entry name" value="ADH-like_C"/>
</dbReference>
<dbReference type="EMBL" id="AP019377">
    <property type="protein sequence ID" value="BBH92478.1"/>
    <property type="molecule type" value="Genomic_DNA"/>
</dbReference>
<dbReference type="InterPro" id="IPR020843">
    <property type="entry name" value="ER"/>
</dbReference>
<evidence type="ECO:0000256" key="3">
    <source>
        <dbReference type="ARBA" id="ARBA00023002"/>
    </source>
</evidence>
<dbReference type="PANTHER" id="PTHR43401">
    <property type="entry name" value="L-THREONINE 3-DEHYDROGENASE"/>
    <property type="match status" value="1"/>
</dbReference>
<evidence type="ECO:0000313" key="7">
    <source>
        <dbReference type="EMBL" id="BBH92478.1"/>
    </source>
</evidence>
<dbReference type="InterPro" id="IPR002328">
    <property type="entry name" value="ADH_Zn_CS"/>
</dbReference>
<dbReference type="CDD" id="cd08235">
    <property type="entry name" value="iditol_2_DH_like"/>
    <property type="match status" value="1"/>
</dbReference>
<evidence type="ECO:0000256" key="5">
    <source>
        <dbReference type="SAM" id="MobiDB-lite"/>
    </source>
</evidence>
<evidence type="ECO:0000256" key="2">
    <source>
        <dbReference type="ARBA" id="ARBA00022833"/>
    </source>
</evidence>
<dbReference type="SUPFAM" id="SSF51735">
    <property type="entry name" value="NAD(P)-binding Rossmann-fold domains"/>
    <property type="match status" value="1"/>
</dbReference>